<protein>
    <submittedName>
        <fullName evidence="1">Class I SAM-dependent methyltransferase</fullName>
    </submittedName>
</protein>
<dbReference type="FunFam" id="3.40.50.150:FF:000554">
    <property type="entry name" value="Cation-transporting ATPase"/>
    <property type="match status" value="1"/>
</dbReference>
<name>A0A4D7DLY8_9HYPH</name>
<dbReference type="RefSeq" id="WP_027675734.1">
    <property type="nucleotide sequence ID" value="NZ_CP039691.1"/>
</dbReference>
<evidence type="ECO:0000313" key="4">
    <source>
        <dbReference type="Proteomes" id="UP000826513"/>
    </source>
</evidence>
<dbReference type="PANTHER" id="PTHR43832:SF1">
    <property type="entry name" value="S-ADENOSYL-L-METHIONINE-DEPENDENT METHYLTRANSFERASES SUPERFAMILY PROTEIN"/>
    <property type="match status" value="1"/>
</dbReference>
<reference evidence="1 3" key="1">
    <citation type="submission" date="2019-04" db="EMBL/GenBank/DDBJ databases">
        <title>Complete genome sequence of Agrobacterium larrymoorei CFBP5473.</title>
        <authorList>
            <person name="Haryono M."/>
            <person name="Chou L."/>
            <person name="Lin Y.-C."/>
            <person name="Lai E.-M."/>
            <person name="Kuo C.-H."/>
        </authorList>
    </citation>
    <scope>NUCLEOTIDE SEQUENCE [LARGE SCALE GENOMIC DNA]</scope>
    <source>
        <strain evidence="1 3">CFBP5473</strain>
    </source>
</reference>
<dbReference type="Proteomes" id="UP000826513">
    <property type="component" value="Chromosome 1"/>
</dbReference>
<keyword evidence="4" id="KW-1185">Reference proteome</keyword>
<proteinExistence type="predicted"/>
<dbReference type="Gene3D" id="3.40.50.150">
    <property type="entry name" value="Vaccinia Virus protein VP39"/>
    <property type="match status" value="1"/>
</dbReference>
<dbReference type="EMBL" id="CP039691">
    <property type="protein sequence ID" value="QCI97231.1"/>
    <property type="molecule type" value="Genomic_DNA"/>
</dbReference>
<keyword evidence="1" id="KW-0808">Transferase</keyword>
<organism evidence="1 3">
    <name type="scientific">Agrobacterium larrymoorei</name>
    <dbReference type="NCBI Taxonomy" id="160699"/>
    <lineage>
        <taxon>Bacteria</taxon>
        <taxon>Pseudomonadati</taxon>
        <taxon>Pseudomonadota</taxon>
        <taxon>Alphaproteobacteria</taxon>
        <taxon>Hyphomicrobiales</taxon>
        <taxon>Rhizobiaceae</taxon>
        <taxon>Rhizobium/Agrobacterium group</taxon>
        <taxon>Agrobacterium</taxon>
    </lineage>
</organism>
<dbReference type="Pfam" id="PF02353">
    <property type="entry name" value="CMAS"/>
    <property type="match status" value="1"/>
</dbReference>
<dbReference type="KEGG" id="alf:CFBP5473_04440"/>
<evidence type="ECO:0000313" key="3">
    <source>
        <dbReference type="Proteomes" id="UP000298545"/>
    </source>
</evidence>
<gene>
    <name evidence="1" type="ORF">CFBP5473_04440</name>
    <name evidence="2" type="ORF">J5285_00960</name>
</gene>
<dbReference type="GO" id="GO:0008168">
    <property type="term" value="F:methyltransferase activity"/>
    <property type="evidence" value="ECO:0007669"/>
    <property type="project" value="UniProtKB-KW"/>
</dbReference>
<dbReference type="STRING" id="1367849.GCA_000518585_03012"/>
<dbReference type="OrthoDB" id="9782855at2"/>
<dbReference type="Proteomes" id="UP000298545">
    <property type="component" value="Chromosome circular"/>
</dbReference>
<dbReference type="AlphaFoldDB" id="A0A4D7DLY8"/>
<evidence type="ECO:0000313" key="1">
    <source>
        <dbReference type="EMBL" id="QCI97231.1"/>
    </source>
</evidence>
<evidence type="ECO:0000313" key="2">
    <source>
        <dbReference type="EMBL" id="QYA07337.1"/>
    </source>
</evidence>
<sequence length="343" mass="39466">MNMLAFAINTAEKAPLSDSLTLTGIDFLCNRTKRRLEKVPHEEELAFARDMADFPVATHTDEANRQHYEVPAEFFSLVLGPQRKYSCCYYPSDTTTLADAETAALAETVKHADIYDGMDILELGCGWGSLSLYLARQFPNARITSVSNSSSQRAYIVGEAERQGVTNLTVITADMNDFSPASSYDRIVSVEMFEHMSNWRALFERTKSWLKADGRLFIHVFTHKNRSYRFDQNNPADWIAHHFFTGGIMPAHDLAHRFEDIYQVEAEWRWSGTHYRRTAMDWLANFDRESGRIMPILNEVYGKDAMLWHRRWRLFFLATAGLFGHDKGQVWGVGHYLLKPSDR</sequence>
<dbReference type="InterPro" id="IPR029063">
    <property type="entry name" value="SAM-dependent_MTases_sf"/>
</dbReference>
<dbReference type="EMBL" id="CP072167">
    <property type="protein sequence ID" value="QYA07337.1"/>
    <property type="molecule type" value="Genomic_DNA"/>
</dbReference>
<keyword evidence="1" id="KW-0489">Methyltransferase</keyword>
<accession>A0A4D7DLY8</accession>
<reference evidence="2 4" key="2">
    <citation type="submission" date="2021-03" db="EMBL/GenBank/DDBJ databases">
        <title>Rapid diversification of plasmids in a genus of pathogenic and nitrogen fixing bacteria.</title>
        <authorList>
            <person name="Weisberg A.J."/>
            <person name="Miller M."/>
            <person name="Ream W."/>
            <person name="Grunwald N.J."/>
            <person name="Chang J.H."/>
        </authorList>
    </citation>
    <scope>NUCLEOTIDE SEQUENCE [LARGE SCALE GENOMIC DNA]</scope>
    <source>
        <strain evidence="2 4">AF3.44</strain>
    </source>
</reference>
<dbReference type="GO" id="GO:0032259">
    <property type="term" value="P:methylation"/>
    <property type="evidence" value="ECO:0007669"/>
    <property type="project" value="UniProtKB-KW"/>
</dbReference>
<dbReference type="SUPFAM" id="SSF53335">
    <property type="entry name" value="S-adenosyl-L-methionine-dependent methyltransferases"/>
    <property type="match status" value="1"/>
</dbReference>
<dbReference type="PANTHER" id="PTHR43832">
    <property type="match status" value="1"/>
</dbReference>
<dbReference type="CDD" id="cd02440">
    <property type="entry name" value="AdoMet_MTases"/>
    <property type="match status" value="1"/>
</dbReference>